<dbReference type="Gene3D" id="3.30.200.20">
    <property type="entry name" value="Phosphorylase Kinase, domain 1"/>
    <property type="match status" value="1"/>
</dbReference>
<gene>
    <name evidence="22" type="primary">LOC116951934</name>
</gene>
<feature type="compositionally biased region" description="Basic and acidic residues" evidence="19">
    <location>
        <begin position="563"/>
        <end position="574"/>
    </location>
</feature>
<dbReference type="GO" id="GO:0046872">
    <property type="term" value="F:metal ion binding"/>
    <property type="evidence" value="ECO:0007669"/>
    <property type="project" value="UniProtKB-KW"/>
</dbReference>
<keyword evidence="12" id="KW-0460">Magnesium</keyword>
<feature type="compositionally biased region" description="Acidic residues" evidence="19">
    <location>
        <begin position="680"/>
        <end position="702"/>
    </location>
</feature>
<keyword evidence="11 18" id="KW-0067">ATP-binding</keyword>
<dbReference type="Pfam" id="PF07714">
    <property type="entry name" value="PK_Tyr_Ser-Thr"/>
    <property type="match status" value="1"/>
</dbReference>
<dbReference type="FunFam" id="3.30.200.20:FF:000134">
    <property type="entry name" value="Dual specificity testis-specific protein kinase 2"/>
    <property type="match status" value="1"/>
</dbReference>
<dbReference type="PROSITE" id="PS50011">
    <property type="entry name" value="PROTEIN_KINASE_DOM"/>
    <property type="match status" value="1"/>
</dbReference>
<reference evidence="22" key="1">
    <citation type="submission" date="2025-08" db="UniProtKB">
        <authorList>
            <consortium name="RefSeq"/>
        </authorList>
    </citation>
    <scope>IDENTIFICATION</scope>
    <source>
        <tissue evidence="22">Sperm</tissue>
    </source>
</reference>
<evidence type="ECO:0000256" key="16">
    <source>
        <dbReference type="ARBA" id="ARBA00049308"/>
    </source>
</evidence>
<dbReference type="PROSITE" id="PS00109">
    <property type="entry name" value="PROTEIN_KINASE_TYR"/>
    <property type="match status" value="1"/>
</dbReference>
<keyword evidence="9 18" id="KW-0547">Nucleotide-binding</keyword>
<accession>A0AAJ7X9Y5</accession>
<keyword evidence="5" id="KW-0723">Serine/threonine-protein kinase</keyword>
<evidence type="ECO:0000256" key="9">
    <source>
        <dbReference type="ARBA" id="ARBA00022741"/>
    </source>
</evidence>
<evidence type="ECO:0000256" key="3">
    <source>
        <dbReference type="ARBA" id="ARBA00005843"/>
    </source>
</evidence>
<dbReference type="EC" id="2.7.12.1" evidence="4"/>
<protein>
    <recommendedName>
        <fullName evidence="4">dual-specificity kinase</fullName>
        <ecNumber evidence="4">2.7.12.1</ecNumber>
    </recommendedName>
</protein>
<feature type="compositionally biased region" description="Low complexity" evidence="19">
    <location>
        <begin position="589"/>
        <end position="603"/>
    </location>
</feature>
<keyword evidence="14" id="KW-0464">Manganese</keyword>
<dbReference type="InterPro" id="IPR000719">
    <property type="entry name" value="Prot_kinase_dom"/>
</dbReference>
<evidence type="ECO:0000256" key="11">
    <source>
        <dbReference type="ARBA" id="ARBA00022840"/>
    </source>
</evidence>
<dbReference type="GO" id="GO:0005737">
    <property type="term" value="C:cytoplasm"/>
    <property type="evidence" value="ECO:0007669"/>
    <property type="project" value="TreeGrafter"/>
</dbReference>
<comment type="catalytic activity">
    <reaction evidence="15">
        <text>L-seryl-[protein] + ATP = O-phospho-L-seryl-[protein] + ADP + H(+)</text>
        <dbReference type="Rhea" id="RHEA:17989"/>
        <dbReference type="Rhea" id="RHEA-COMP:9863"/>
        <dbReference type="Rhea" id="RHEA-COMP:11604"/>
        <dbReference type="ChEBI" id="CHEBI:15378"/>
        <dbReference type="ChEBI" id="CHEBI:29999"/>
        <dbReference type="ChEBI" id="CHEBI:30616"/>
        <dbReference type="ChEBI" id="CHEBI:83421"/>
        <dbReference type="ChEBI" id="CHEBI:456216"/>
        <dbReference type="EC" id="2.7.12.1"/>
    </reaction>
</comment>
<evidence type="ECO:0000259" key="20">
    <source>
        <dbReference type="PROSITE" id="PS50011"/>
    </source>
</evidence>
<keyword evidence="21" id="KW-1185">Reference proteome</keyword>
<comment type="cofactor">
    <cofactor evidence="2">
        <name>Mg(2+)</name>
        <dbReference type="ChEBI" id="CHEBI:18420"/>
    </cofactor>
</comment>
<dbReference type="AlphaFoldDB" id="A0AAJ7X9Y5"/>
<evidence type="ECO:0000256" key="15">
    <source>
        <dbReference type="ARBA" id="ARBA00049003"/>
    </source>
</evidence>
<dbReference type="InterPro" id="IPR011009">
    <property type="entry name" value="Kinase-like_dom_sf"/>
</dbReference>
<feature type="compositionally biased region" description="Basic and acidic residues" evidence="19">
    <location>
        <begin position="484"/>
        <end position="493"/>
    </location>
</feature>
<keyword evidence="10" id="KW-0418">Kinase</keyword>
<dbReference type="GO" id="GO:0030036">
    <property type="term" value="P:actin cytoskeleton organization"/>
    <property type="evidence" value="ECO:0007669"/>
    <property type="project" value="TreeGrafter"/>
</dbReference>
<dbReference type="GeneID" id="116951934"/>
<evidence type="ECO:0000256" key="1">
    <source>
        <dbReference type="ARBA" id="ARBA00001936"/>
    </source>
</evidence>
<evidence type="ECO:0000256" key="5">
    <source>
        <dbReference type="ARBA" id="ARBA00022527"/>
    </source>
</evidence>
<keyword evidence="6" id="KW-0597">Phosphoprotein</keyword>
<evidence type="ECO:0000313" key="21">
    <source>
        <dbReference type="Proteomes" id="UP001318040"/>
    </source>
</evidence>
<dbReference type="GO" id="GO:0004713">
    <property type="term" value="F:protein tyrosine kinase activity"/>
    <property type="evidence" value="ECO:0007669"/>
    <property type="project" value="UniProtKB-KW"/>
</dbReference>
<evidence type="ECO:0000256" key="13">
    <source>
        <dbReference type="ARBA" id="ARBA00023137"/>
    </source>
</evidence>
<feature type="binding site" evidence="18">
    <location>
        <position position="123"/>
    </location>
    <ligand>
        <name>ATP</name>
        <dbReference type="ChEBI" id="CHEBI:30616"/>
    </ligand>
</feature>
<evidence type="ECO:0000256" key="8">
    <source>
        <dbReference type="ARBA" id="ARBA00022723"/>
    </source>
</evidence>
<feature type="region of interest" description="Disordered" evidence="19">
    <location>
        <begin position="347"/>
        <end position="429"/>
    </location>
</feature>
<keyword evidence="7" id="KW-0808">Transferase</keyword>
<keyword evidence="13" id="KW-0829">Tyrosine-protein kinase</keyword>
<dbReference type="InterPro" id="IPR017441">
    <property type="entry name" value="Protein_kinase_ATP_BS"/>
</dbReference>
<dbReference type="InterPro" id="IPR008266">
    <property type="entry name" value="Tyr_kinase_AS"/>
</dbReference>
<feature type="compositionally biased region" description="Polar residues" evidence="19">
    <location>
        <begin position="361"/>
        <end position="370"/>
    </location>
</feature>
<dbReference type="FunFam" id="1.10.510.10:FF:000202">
    <property type="entry name" value="Dual specificity testis-specific protein kinase 2"/>
    <property type="match status" value="1"/>
</dbReference>
<dbReference type="GO" id="GO:0005634">
    <property type="term" value="C:nucleus"/>
    <property type="evidence" value="ECO:0007669"/>
    <property type="project" value="TreeGrafter"/>
</dbReference>
<dbReference type="InterPro" id="IPR050940">
    <property type="entry name" value="Actin_reg-Ser/Thr_kinase"/>
</dbReference>
<dbReference type="GO" id="GO:0004674">
    <property type="term" value="F:protein serine/threonine kinase activity"/>
    <property type="evidence" value="ECO:0007669"/>
    <property type="project" value="UniProtKB-KW"/>
</dbReference>
<dbReference type="GO" id="GO:0005524">
    <property type="term" value="F:ATP binding"/>
    <property type="evidence" value="ECO:0007669"/>
    <property type="project" value="UniProtKB-UniRule"/>
</dbReference>
<organism evidence="21 22">
    <name type="scientific">Petromyzon marinus</name>
    <name type="common">Sea lamprey</name>
    <dbReference type="NCBI Taxonomy" id="7757"/>
    <lineage>
        <taxon>Eukaryota</taxon>
        <taxon>Metazoa</taxon>
        <taxon>Chordata</taxon>
        <taxon>Craniata</taxon>
        <taxon>Vertebrata</taxon>
        <taxon>Cyclostomata</taxon>
        <taxon>Hyperoartia</taxon>
        <taxon>Petromyzontiformes</taxon>
        <taxon>Petromyzontidae</taxon>
        <taxon>Petromyzon</taxon>
    </lineage>
</organism>
<feature type="region of interest" description="Disordered" evidence="19">
    <location>
        <begin position="640"/>
        <end position="723"/>
    </location>
</feature>
<comment type="similarity">
    <text evidence="3">Belongs to the protein kinase superfamily. TKL Ser/Thr protein kinase family.</text>
</comment>
<comment type="catalytic activity">
    <reaction evidence="17">
        <text>L-tyrosyl-[protein] + ATP = O-phospho-L-tyrosyl-[protein] + ADP + H(+)</text>
        <dbReference type="Rhea" id="RHEA:10596"/>
        <dbReference type="Rhea" id="RHEA-COMP:10136"/>
        <dbReference type="Rhea" id="RHEA-COMP:20101"/>
        <dbReference type="ChEBI" id="CHEBI:15378"/>
        <dbReference type="ChEBI" id="CHEBI:30616"/>
        <dbReference type="ChEBI" id="CHEBI:46858"/>
        <dbReference type="ChEBI" id="CHEBI:61978"/>
        <dbReference type="ChEBI" id="CHEBI:456216"/>
        <dbReference type="EC" id="2.7.12.1"/>
    </reaction>
</comment>
<dbReference type="SUPFAM" id="SSF56112">
    <property type="entry name" value="Protein kinase-like (PK-like)"/>
    <property type="match status" value="1"/>
</dbReference>
<comment type="catalytic activity">
    <reaction evidence="16">
        <text>L-threonyl-[protein] + ATP = O-phospho-L-threonyl-[protein] + ADP + H(+)</text>
        <dbReference type="Rhea" id="RHEA:46608"/>
        <dbReference type="Rhea" id="RHEA-COMP:11060"/>
        <dbReference type="Rhea" id="RHEA-COMP:11605"/>
        <dbReference type="ChEBI" id="CHEBI:15378"/>
        <dbReference type="ChEBI" id="CHEBI:30013"/>
        <dbReference type="ChEBI" id="CHEBI:30616"/>
        <dbReference type="ChEBI" id="CHEBI:61977"/>
        <dbReference type="ChEBI" id="CHEBI:456216"/>
        <dbReference type="EC" id="2.7.12.1"/>
    </reaction>
</comment>
<dbReference type="PRINTS" id="PR00109">
    <property type="entry name" value="TYRKINASE"/>
</dbReference>
<feature type="compositionally biased region" description="Basic and acidic residues" evidence="19">
    <location>
        <begin position="408"/>
        <end position="419"/>
    </location>
</feature>
<evidence type="ECO:0000256" key="12">
    <source>
        <dbReference type="ARBA" id="ARBA00022842"/>
    </source>
</evidence>
<evidence type="ECO:0000256" key="6">
    <source>
        <dbReference type="ARBA" id="ARBA00022553"/>
    </source>
</evidence>
<sequence length="812" mass="88514">MNVNSNKTVAVNVGDVAQRWIESGALLQPRSLQPDSGSGDRGDTVLPAAATTAASNPPAVPQVPFHIPGLGRLRPSSYLALFSAVNKLARLDDFVCELKIGSGFFSEVYKVRDKGTGKVMVLKMNILSSNRGNMLREVQLMNRLSHPNILGYMGVCVHEGQLHALTEYVNGGNLEQLLDSPVYLSWLVRIKLALDIARGLKYLHSRGVFHRDLTSKNCLIKYDDSGYTGIVGDFGLAETIPKCNEKGERERLAVVGSPFWMAPEVLRGEIYDETIDVFSFGIILCEIIARVQADPDYLPRTENFGLDYETFQHMVGDCPSDFLQLAFNCCNMDPKLRPNFEEVERALEEMSRSIETERTETGSPSSQGGSTEAVWQPGAREKGPGCKRSKPLNSPPGDGESAWKSSRSRLDTRLSRSHSDVFSPHSKTRGGAVVSVMDPYYTPGSANSGKVNPFSSRKELKGGRVKFFDTPTRPTLAPLAFDQPMKDAVDGMKPEPQSTPQKTQQRPQADEDEWDSTLDMDFTLMPLRTCRSLPSSPELPRRDMPVRAPVTHATLGRVTWRANQDRRRHTDSPRPELTSSRQGGAGDRGTAAAVGVASTSSDSDPLELDYVLSESRFSGMKLSGGGDGCAPSRFHAETPRYRCSRDESETSSSGCYSQPGDDGSTDCSSSFHGNGFRGYDDDDDDDDEDVTDGSTDDVWQDSDEQRRGCPHGQRCGPHSDAEGPGCTESPAYRDCACSPVYHRAGKPSATRKAVPGYGKTLFSPQPVSLSSNNSSTPFVLLRGSASPGEVAVTTQRAAGGMGNRATLQQELF</sequence>
<dbReference type="KEGG" id="pmrn:116951934"/>
<feature type="domain" description="Protein kinase" evidence="20">
    <location>
        <begin position="94"/>
        <end position="350"/>
    </location>
</feature>
<feature type="region of interest" description="Disordered" evidence="19">
    <location>
        <begin position="467"/>
        <end position="607"/>
    </location>
</feature>
<proteinExistence type="inferred from homology"/>
<dbReference type="RefSeq" id="XP_032826701.1">
    <property type="nucleotide sequence ID" value="XM_032970810.1"/>
</dbReference>
<dbReference type="Proteomes" id="UP001318040">
    <property type="component" value="Chromosome 44"/>
</dbReference>
<evidence type="ECO:0000256" key="10">
    <source>
        <dbReference type="ARBA" id="ARBA00022777"/>
    </source>
</evidence>
<evidence type="ECO:0000256" key="2">
    <source>
        <dbReference type="ARBA" id="ARBA00001946"/>
    </source>
</evidence>
<evidence type="ECO:0000256" key="4">
    <source>
        <dbReference type="ARBA" id="ARBA00013203"/>
    </source>
</evidence>
<feature type="compositionally biased region" description="Polar residues" evidence="19">
    <location>
        <begin position="496"/>
        <end position="507"/>
    </location>
</feature>
<dbReference type="PROSITE" id="PS00107">
    <property type="entry name" value="PROTEIN_KINASE_ATP"/>
    <property type="match status" value="1"/>
</dbReference>
<comment type="cofactor">
    <cofactor evidence="1">
        <name>Mn(2+)</name>
        <dbReference type="ChEBI" id="CHEBI:29035"/>
    </cofactor>
</comment>
<dbReference type="PANTHER" id="PTHR46485:SF5">
    <property type="entry name" value="CENTER DIVIDER, ISOFORM A"/>
    <property type="match status" value="1"/>
</dbReference>
<dbReference type="InterPro" id="IPR001245">
    <property type="entry name" value="Ser-Thr/Tyr_kinase_cat_dom"/>
</dbReference>
<evidence type="ECO:0000313" key="22">
    <source>
        <dbReference type="RefSeq" id="XP_032826701.1"/>
    </source>
</evidence>
<feature type="compositionally biased region" description="Basic and acidic residues" evidence="19">
    <location>
        <begin position="347"/>
        <end position="360"/>
    </location>
</feature>
<dbReference type="Gene3D" id="1.10.510.10">
    <property type="entry name" value="Transferase(Phosphotransferase) domain 1"/>
    <property type="match status" value="1"/>
</dbReference>
<dbReference type="GO" id="GO:0004712">
    <property type="term" value="F:protein serine/threonine/tyrosine kinase activity"/>
    <property type="evidence" value="ECO:0007669"/>
    <property type="project" value="UniProtKB-EC"/>
</dbReference>
<evidence type="ECO:0000256" key="17">
    <source>
        <dbReference type="ARBA" id="ARBA00051680"/>
    </source>
</evidence>
<keyword evidence="8" id="KW-0479">Metal-binding</keyword>
<evidence type="ECO:0000256" key="14">
    <source>
        <dbReference type="ARBA" id="ARBA00023211"/>
    </source>
</evidence>
<evidence type="ECO:0000256" key="19">
    <source>
        <dbReference type="SAM" id="MobiDB-lite"/>
    </source>
</evidence>
<evidence type="ECO:0000256" key="18">
    <source>
        <dbReference type="PROSITE-ProRule" id="PRU10141"/>
    </source>
</evidence>
<name>A0AAJ7X9Y5_PETMA</name>
<dbReference type="PANTHER" id="PTHR46485">
    <property type="entry name" value="LIM DOMAIN KINASE 1"/>
    <property type="match status" value="1"/>
</dbReference>
<evidence type="ECO:0000256" key="7">
    <source>
        <dbReference type="ARBA" id="ARBA00022679"/>
    </source>
</evidence>
<dbReference type="CDD" id="cd14155">
    <property type="entry name" value="PKc_TESK"/>
    <property type="match status" value="1"/>
</dbReference>